<gene>
    <name evidence="5" type="ORF">ANN_22306</name>
</gene>
<keyword evidence="3" id="KW-0862">Zinc</keyword>
<evidence type="ECO:0000256" key="3">
    <source>
        <dbReference type="ARBA" id="ARBA00022833"/>
    </source>
</evidence>
<keyword evidence="2" id="KW-0863">Zinc-finger</keyword>
<name>A0ABQ8S835_PERAM</name>
<dbReference type="Pfam" id="PF04500">
    <property type="entry name" value="FLYWCH"/>
    <property type="match status" value="1"/>
</dbReference>
<keyword evidence="1" id="KW-0479">Metal-binding</keyword>
<evidence type="ECO:0000256" key="1">
    <source>
        <dbReference type="ARBA" id="ARBA00022723"/>
    </source>
</evidence>
<keyword evidence="6" id="KW-1185">Reference proteome</keyword>
<evidence type="ECO:0000313" key="5">
    <source>
        <dbReference type="EMBL" id="KAJ4430097.1"/>
    </source>
</evidence>
<dbReference type="EMBL" id="JAJSOF020000033">
    <property type="protein sequence ID" value="KAJ4430097.1"/>
    <property type="molecule type" value="Genomic_DNA"/>
</dbReference>
<organism evidence="5 6">
    <name type="scientific">Periplaneta americana</name>
    <name type="common">American cockroach</name>
    <name type="synonym">Blatta americana</name>
    <dbReference type="NCBI Taxonomy" id="6978"/>
    <lineage>
        <taxon>Eukaryota</taxon>
        <taxon>Metazoa</taxon>
        <taxon>Ecdysozoa</taxon>
        <taxon>Arthropoda</taxon>
        <taxon>Hexapoda</taxon>
        <taxon>Insecta</taxon>
        <taxon>Pterygota</taxon>
        <taxon>Neoptera</taxon>
        <taxon>Polyneoptera</taxon>
        <taxon>Dictyoptera</taxon>
        <taxon>Blattodea</taxon>
        <taxon>Blattoidea</taxon>
        <taxon>Blattidae</taxon>
        <taxon>Blattinae</taxon>
        <taxon>Periplaneta</taxon>
    </lineage>
</organism>
<dbReference type="InterPro" id="IPR007588">
    <property type="entry name" value="Znf_FLYWCH"/>
</dbReference>
<proteinExistence type="predicted"/>
<evidence type="ECO:0000259" key="4">
    <source>
        <dbReference type="Pfam" id="PF04500"/>
    </source>
</evidence>
<dbReference type="Gene3D" id="2.20.25.240">
    <property type="match status" value="1"/>
</dbReference>
<sequence length="170" mass="19823">MYTLTVGIYFATFATSERGSELLIIDDFKFYKDSELKSGEMKWRCTLQMCNSKIYTAGNNDIVTSELIHNRDKEVNKSEREIVSTIAKRKATEDISSRPSNVIRTILRELPFHTYNSRRKMYPKIPSNRNEAHDVILSKRVVTNKAEEFVLHNDKDSGIVIFSYTNLYFY</sequence>
<accession>A0ABQ8S835</accession>
<dbReference type="Proteomes" id="UP001148838">
    <property type="component" value="Unassembled WGS sequence"/>
</dbReference>
<comment type="caution">
    <text evidence="5">The sequence shown here is derived from an EMBL/GenBank/DDBJ whole genome shotgun (WGS) entry which is preliminary data.</text>
</comment>
<feature type="domain" description="FLYWCH-type" evidence="4">
    <location>
        <begin position="13"/>
        <end position="70"/>
    </location>
</feature>
<reference evidence="5 6" key="1">
    <citation type="journal article" date="2022" name="Allergy">
        <title>Genome assembly and annotation of Periplaneta americana reveal a comprehensive cockroach allergen profile.</title>
        <authorList>
            <person name="Wang L."/>
            <person name="Xiong Q."/>
            <person name="Saelim N."/>
            <person name="Wang L."/>
            <person name="Nong W."/>
            <person name="Wan A.T."/>
            <person name="Shi M."/>
            <person name="Liu X."/>
            <person name="Cao Q."/>
            <person name="Hui J.H.L."/>
            <person name="Sookrung N."/>
            <person name="Leung T.F."/>
            <person name="Tungtrongchitr A."/>
            <person name="Tsui S.K.W."/>
        </authorList>
    </citation>
    <scope>NUCLEOTIDE SEQUENCE [LARGE SCALE GENOMIC DNA]</scope>
    <source>
        <strain evidence="5">PWHHKU_190912</strain>
    </source>
</reference>
<evidence type="ECO:0000256" key="2">
    <source>
        <dbReference type="ARBA" id="ARBA00022771"/>
    </source>
</evidence>
<protein>
    <recommendedName>
        <fullName evidence="4">FLYWCH-type domain-containing protein</fullName>
    </recommendedName>
</protein>
<evidence type="ECO:0000313" key="6">
    <source>
        <dbReference type="Proteomes" id="UP001148838"/>
    </source>
</evidence>